<keyword evidence="2" id="KW-1185">Reference proteome</keyword>
<name>A0A9W8C6X0_TRIRA</name>
<evidence type="ECO:0000313" key="2">
    <source>
        <dbReference type="Proteomes" id="UP001059041"/>
    </source>
</evidence>
<evidence type="ECO:0000313" key="1">
    <source>
        <dbReference type="EMBL" id="KAI7809546.1"/>
    </source>
</evidence>
<comment type="caution">
    <text evidence="1">The sequence shown here is derived from an EMBL/GenBank/DDBJ whole genome shotgun (WGS) entry which is preliminary data.</text>
</comment>
<dbReference type="AlphaFoldDB" id="A0A9W8C6X0"/>
<accession>A0A9W8C6X0</accession>
<protein>
    <submittedName>
        <fullName evidence="1">IQ motif and SEC7 domain-containing protein 1-like</fullName>
    </submittedName>
</protein>
<sequence length="136" mass="16012">MDRRPENPTKAVGYLKELTKIIETQQALLERQKTRIFELEQHVSDLCAENSRLRYEYQRHLLTCRMRPFQDTPQQQESEYIGKRMLRYVNALHQYCCPAPLRSKQLAVPVPLSERRDDSVLHQFCCPPSGSSHPSR</sequence>
<gene>
    <name evidence="1" type="ORF">IRJ41_011146</name>
</gene>
<proteinExistence type="predicted"/>
<dbReference type="Proteomes" id="UP001059041">
    <property type="component" value="Linkage Group LG5"/>
</dbReference>
<organism evidence="1 2">
    <name type="scientific">Triplophysa rosa</name>
    <name type="common">Cave loach</name>
    <dbReference type="NCBI Taxonomy" id="992332"/>
    <lineage>
        <taxon>Eukaryota</taxon>
        <taxon>Metazoa</taxon>
        <taxon>Chordata</taxon>
        <taxon>Craniata</taxon>
        <taxon>Vertebrata</taxon>
        <taxon>Euteleostomi</taxon>
        <taxon>Actinopterygii</taxon>
        <taxon>Neopterygii</taxon>
        <taxon>Teleostei</taxon>
        <taxon>Ostariophysi</taxon>
        <taxon>Cypriniformes</taxon>
        <taxon>Nemacheilidae</taxon>
        <taxon>Triplophysa</taxon>
    </lineage>
</organism>
<reference evidence="1" key="1">
    <citation type="submission" date="2021-02" db="EMBL/GenBank/DDBJ databases">
        <title>Comparative genomics reveals that relaxation of natural selection precedes convergent phenotypic evolution of cavefish.</title>
        <authorList>
            <person name="Peng Z."/>
        </authorList>
    </citation>
    <scope>NUCLEOTIDE SEQUENCE</scope>
    <source>
        <tissue evidence="1">Muscle</tissue>
    </source>
</reference>
<dbReference type="EMBL" id="JAFHDT010000005">
    <property type="protein sequence ID" value="KAI7809546.1"/>
    <property type="molecule type" value="Genomic_DNA"/>
</dbReference>